<keyword evidence="2" id="KW-0812">Transmembrane</keyword>
<comment type="caution">
    <text evidence="3">The sequence shown here is derived from an EMBL/GenBank/DDBJ whole genome shotgun (WGS) entry which is preliminary data.</text>
</comment>
<feature type="region of interest" description="Disordered" evidence="1">
    <location>
        <begin position="131"/>
        <end position="150"/>
    </location>
</feature>
<dbReference type="Proteomes" id="UP000264702">
    <property type="component" value="Unassembled WGS sequence"/>
</dbReference>
<dbReference type="AlphaFoldDB" id="A0A372IQK9"/>
<keyword evidence="4" id="KW-1185">Reference proteome</keyword>
<dbReference type="EMBL" id="QVQT01000003">
    <property type="protein sequence ID" value="RFU17164.1"/>
    <property type="molecule type" value="Genomic_DNA"/>
</dbReference>
<evidence type="ECO:0000313" key="3">
    <source>
        <dbReference type="EMBL" id="RFU17164.1"/>
    </source>
</evidence>
<evidence type="ECO:0000313" key="4">
    <source>
        <dbReference type="Proteomes" id="UP000264702"/>
    </source>
</evidence>
<gene>
    <name evidence="3" type="ORF">D0Y96_10785</name>
</gene>
<organism evidence="3 4">
    <name type="scientific">Paracidobacterium acidisoli</name>
    <dbReference type="NCBI Taxonomy" id="2303751"/>
    <lineage>
        <taxon>Bacteria</taxon>
        <taxon>Pseudomonadati</taxon>
        <taxon>Acidobacteriota</taxon>
        <taxon>Terriglobia</taxon>
        <taxon>Terriglobales</taxon>
        <taxon>Acidobacteriaceae</taxon>
        <taxon>Paracidobacterium</taxon>
    </lineage>
</organism>
<accession>A0A372IQK9</accession>
<evidence type="ECO:0000256" key="1">
    <source>
        <dbReference type="SAM" id="MobiDB-lite"/>
    </source>
</evidence>
<protein>
    <recommendedName>
        <fullName evidence="5">Adenylate cyclase</fullName>
    </recommendedName>
</protein>
<feature type="transmembrane region" description="Helical" evidence="2">
    <location>
        <begin position="159"/>
        <end position="179"/>
    </location>
</feature>
<sequence length="427" mass="47495">MRSVLQAVLESAAFRASKQSQRLLQYLVEQIIEGQDEGLKERIVGNAVFGRTADYDTGDDPIVRVRAADVRRRLTQYYASEGGSDALRIEIHTGAYRPIFVENRAHADASMTRETLQNGFASVSETAVGERAAAAAAENPSDSRSRSGSRSGWLTRFRFRFAMVAVMAGTLAAAAFFAIQHMHRSALDQFWAPALKNERPVLIYMGANAVYRLSEPVLDRYRATHDIQTQGSEFFVNFPPGTTVPSEDIVPARDFVMGNDVNAVVNLTSVFIRKNKPYELRWGRDISPGDLRYGPVVLVGAFNNNVTLEATSHLRFMYEHGDRIQDQFNPKQVWSVSSNPDGSVKEDYAVITRLVDAQTHSVFLVVGGIGDLGTEAASEFLSDESQMNAALHNMPPDWSSKNIQILLNVRMLDTSRRVSHVVSVYVW</sequence>
<name>A0A372IQK9_9BACT</name>
<keyword evidence="2" id="KW-0472">Membrane</keyword>
<keyword evidence="2" id="KW-1133">Transmembrane helix</keyword>
<reference evidence="3 4" key="1">
    <citation type="submission" date="2018-08" db="EMBL/GenBank/DDBJ databases">
        <title>Acidipila sp. 4G-K13, an acidobacterium isolated from forest soil.</title>
        <authorList>
            <person name="Gao Z.-H."/>
            <person name="Qiu L.-H."/>
        </authorList>
    </citation>
    <scope>NUCLEOTIDE SEQUENCE [LARGE SCALE GENOMIC DNA]</scope>
    <source>
        <strain evidence="3 4">4G-K13</strain>
    </source>
</reference>
<evidence type="ECO:0008006" key="5">
    <source>
        <dbReference type="Google" id="ProtNLM"/>
    </source>
</evidence>
<proteinExistence type="predicted"/>
<evidence type="ECO:0000256" key="2">
    <source>
        <dbReference type="SAM" id="Phobius"/>
    </source>
</evidence>